<organism evidence="17 18">
    <name type="scientific">Albula glossodonta</name>
    <name type="common">roundjaw bonefish</name>
    <dbReference type="NCBI Taxonomy" id="121402"/>
    <lineage>
        <taxon>Eukaryota</taxon>
        <taxon>Metazoa</taxon>
        <taxon>Chordata</taxon>
        <taxon>Craniata</taxon>
        <taxon>Vertebrata</taxon>
        <taxon>Euteleostomi</taxon>
        <taxon>Actinopterygii</taxon>
        <taxon>Neopterygii</taxon>
        <taxon>Teleostei</taxon>
        <taxon>Albuliformes</taxon>
        <taxon>Albulidae</taxon>
        <taxon>Albula</taxon>
    </lineage>
</organism>
<dbReference type="OrthoDB" id="4062651at2759"/>
<evidence type="ECO:0000259" key="16">
    <source>
        <dbReference type="PROSITE" id="PS50003"/>
    </source>
</evidence>
<dbReference type="EMBL" id="JAFBMS010000053">
    <property type="protein sequence ID" value="KAG9339508.1"/>
    <property type="molecule type" value="Genomic_DNA"/>
</dbReference>
<dbReference type="InterPro" id="IPR036860">
    <property type="entry name" value="SH2_dom_sf"/>
</dbReference>
<dbReference type="GO" id="GO:0005524">
    <property type="term" value="F:ATP binding"/>
    <property type="evidence" value="ECO:0007669"/>
    <property type="project" value="UniProtKB-KW"/>
</dbReference>
<evidence type="ECO:0000313" key="17">
    <source>
        <dbReference type="EMBL" id="KAG9339508.1"/>
    </source>
</evidence>
<dbReference type="Pfam" id="PF00169">
    <property type="entry name" value="PH"/>
    <property type="match status" value="1"/>
</dbReference>
<evidence type="ECO:0000256" key="13">
    <source>
        <dbReference type="RuleBase" id="RU362096"/>
    </source>
</evidence>
<evidence type="ECO:0000256" key="9">
    <source>
        <dbReference type="ARBA" id="ARBA00022840"/>
    </source>
</evidence>
<dbReference type="CDD" id="cd01238">
    <property type="entry name" value="PH_Btk"/>
    <property type="match status" value="1"/>
</dbReference>
<feature type="domain" description="PH" evidence="16">
    <location>
        <begin position="4"/>
        <end position="111"/>
    </location>
</feature>
<feature type="domain" description="SH2" evidence="15">
    <location>
        <begin position="307"/>
        <end position="401"/>
    </location>
</feature>
<evidence type="ECO:0000256" key="5">
    <source>
        <dbReference type="ARBA" id="ARBA00022741"/>
    </source>
</evidence>
<proteinExistence type="inferred from homology"/>
<dbReference type="PROSITE" id="PS50003">
    <property type="entry name" value="PH_DOMAIN"/>
    <property type="match status" value="1"/>
</dbReference>
<accession>A0A8T2NPL2</accession>
<keyword evidence="3" id="KW-0449">Lipoprotein</keyword>
<keyword evidence="18" id="KW-1185">Reference proteome</keyword>
<evidence type="ECO:0000256" key="7">
    <source>
        <dbReference type="ARBA" id="ARBA00022777"/>
    </source>
</evidence>
<keyword evidence="5 13" id="KW-0547">Nucleotide-binding</keyword>
<feature type="region of interest" description="Disordered" evidence="14">
    <location>
        <begin position="140"/>
        <end position="250"/>
    </location>
</feature>
<evidence type="ECO:0000256" key="10">
    <source>
        <dbReference type="ARBA" id="ARBA00022999"/>
    </source>
</evidence>
<dbReference type="SUPFAM" id="SSF50729">
    <property type="entry name" value="PH domain-like"/>
    <property type="match status" value="1"/>
</dbReference>
<keyword evidence="13" id="KW-0829">Tyrosine-protein kinase</keyword>
<dbReference type="InterPro" id="IPR011993">
    <property type="entry name" value="PH-like_dom_sf"/>
</dbReference>
<dbReference type="Pfam" id="PF07714">
    <property type="entry name" value="PK_Tyr_Ser-Thr"/>
    <property type="match status" value="1"/>
</dbReference>
<gene>
    <name evidence="17" type="ORF">JZ751_023650</name>
</gene>
<dbReference type="PROSITE" id="PS51113">
    <property type="entry name" value="ZF_BTK"/>
    <property type="match status" value="1"/>
</dbReference>
<keyword evidence="4" id="KW-0479">Metal-binding</keyword>
<sequence length="462" mass="51796">MEPSVIKREILLKMSQQKKKISPRNYKERIFELTSSEISYYEIDKGRKGSRRGSVQVERICCVATVQLEEPTPLERQYPIQIVHDENILYVFTRDEDNRRSWMEALLKVIRGNSGLATNYHSGFWAEGRFLCCRKTSKKAPGCKIWDPSTGSSQPETPLFDKSLPSIPSYEGRDGISLPPIPETGANTPVREVNSSTGSSKQNKATEKKHCSSPGDREGRERLLLPPIPETGTSTPNWEMNSPTKPSDLNLAADKKHYTLPGEGEDWWKIKDARGDLSPGVKTGLKERSFSTEGHETKHLDQEPFTLLQSVNVEDYPFGKEGAFVVRNSSQKGAYTVSLFSRALDETNGTVRHYLINVTPENEYYLADKHLFDSIPKMIEYHKHNGADCVTQLSQVHVKPSPHLTAARNCLVDKDLTVKVSDFGMARNPETMRYTPKHTTSPMITPKTTSHTVTGGSVGVGK</sequence>
<keyword evidence="10 11" id="KW-0727">SH2 domain</keyword>
<dbReference type="Pfam" id="PF00017">
    <property type="entry name" value="SH2"/>
    <property type="match status" value="1"/>
</dbReference>
<keyword evidence="6 12" id="KW-0863">Zinc-finger</keyword>
<name>A0A8T2NPL2_9TELE</name>
<keyword evidence="8" id="KW-0862">Zinc</keyword>
<dbReference type="Proteomes" id="UP000824540">
    <property type="component" value="Unassembled WGS sequence"/>
</dbReference>
<protein>
    <recommendedName>
        <fullName evidence="13">Tyrosine-protein kinase</fullName>
        <ecNumber evidence="13">2.7.10.2</ecNumber>
    </recommendedName>
</protein>
<keyword evidence="9 13" id="KW-0067">ATP-binding</keyword>
<dbReference type="SUPFAM" id="SSF56112">
    <property type="entry name" value="Protein kinase-like (PK-like)"/>
    <property type="match status" value="1"/>
</dbReference>
<dbReference type="InterPro" id="IPR011009">
    <property type="entry name" value="Kinase-like_dom_sf"/>
</dbReference>
<dbReference type="GO" id="GO:0035556">
    <property type="term" value="P:intracellular signal transduction"/>
    <property type="evidence" value="ECO:0007669"/>
    <property type="project" value="InterPro"/>
</dbReference>
<evidence type="ECO:0000256" key="1">
    <source>
        <dbReference type="ARBA" id="ARBA00022553"/>
    </source>
</evidence>
<dbReference type="AlphaFoldDB" id="A0A8T2NPL2"/>
<comment type="caution">
    <text evidence="17">The sequence shown here is derived from an EMBL/GenBank/DDBJ whole genome shotgun (WGS) entry which is preliminary data.</text>
</comment>
<dbReference type="PRINTS" id="PR00401">
    <property type="entry name" value="SH2DOMAIN"/>
</dbReference>
<evidence type="ECO:0000313" key="18">
    <source>
        <dbReference type="Proteomes" id="UP000824540"/>
    </source>
</evidence>
<evidence type="ECO:0000256" key="6">
    <source>
        <dbReference type="ARBA" id="ARBA00022771"/>
    </source>
</evidence>
<dbReference type="InterPro" id="IPR000980">
    <property type="entry name" value="SH2"/>
</dbReference>
<comment type="similarity">
    <text evidence="13">Belongs to the protein kinase superfamily. Tyr protein kinase family.</text>
</comment>
<dbReference type="Gene3D" id="1.10.510.10">
    <property type="entry name" value="Transferase(Phosphotransferase) domain 1"/>
    <property type="match status" value="1"/>
</dbReference>
<comment type="catalytic activity">
    <reaction evidence="13">
        <text>L-tyrosyl-[protein] + ATP = O-phospho-L-tyrosyl-[protein] + ADP + H(+)</text>
        <dbReference type="Rhea" id="RHEA:10596"/>
        <dbReference type="Rhea" id="RHEA-COMP:10136"/>
        <dbReference type="Rhea" id="RHEA-COMP:20101"/>
        <dbReference type="ChEBI" id="CHEBI:15378"/>
        <dbReference type="ChEBI" id="CHEBI:30616"/>
        <dbReference type="ChEBI" id="CHEBI:46858"/>
        <dbReference type="ChEBI" id="CHEBI:61978"/>
        <dbReference type="ChEBI" id="CHEBI:456216"/>
        <dbReference type="EC" id="2.7.10.2"/>
    </reaction>
</comment>
<feature type="compositionally biased region" description="Polar residues" evidence="14">
    <location>
        <begin position="437"/>
        <end position="447"/>
    </location>
</feature>
<keyword evidence="3" id="KW-0519">Myristate</keyword>
<dbReference type="GO" id="GO:0008270">
    <property type="term" value="F:zinc ion binding"/>
    <property type="evidence" value="ECO:0007669"/>
    <property type="project" value="UniProtKB-KW"/>
</dbReference>
<evidence type="ECO:0000256" key="3">
    <source>
        <dbReference type="ARBA" id="ARBA00022707"/>
    </source>
</evidence>
<dbReference type="SUPFAM" id="SSF55550">
    <property type="entry name" value="SH2 domain"/>
    <property type="match status" value="1"/>
</dbReference>
<feature type="compositionally biased region" description="Polar residues" evidence="14">
    <location>
        <begin position="193"/>
        <end position="203"/>
    </location>
</feature>
<evidence type="ECO:0000256" key="4">
    <source>
        <dbReference type="ARBA" id="ARBA00022723"/>
    </source>
</evidence>
<dbReference type="SMART" id="SM00252">
    <property type="entry name" value="SH2"/>
    <property type="match status" value="1"/>
</dbReference>
<dbReference type="EC" id="2.7.10.2" evidence="13"/>
<evidence type="ECO:0000256" key="11">
    <source>
        <dbReference type="PROSITE-ProRule" id="PRU00191"/>
    </source>
</evidence>
<evidence type="ECO:0000256" key="14">
    <source>
        <dbReference type="SAM" id="MobiDB-lite"/>
    </source>
</evidence>
<dbReference type="SMART" id="SM00233">
    <property type="entry name" value="PH"/>
    <property type="match status" value="1"/>
</dbReference>
<feature type="region of interest" description="Disordered" evidence="14">
    <location>
        <begin position="429"/>
        <end position="462"/>
    </location>
</feature>
<feature type="non-terminal residue" evidence="17">
    <location>
        <position position="1"/>
    </location>
</feature>
<dbReference type="Gene3D" id="2.30.29.30">
    <property type="entry name" value="Pleckstrin-homology domain (PH domain)/Phosphotyrosine-binding domain (PTB)"/>
    <property type="match status" value="1"/>
</dbReference>
<dbReference type="Gene3D" id="3.30.505.10">
    <property type="entry name" value="SH2 domain"/>
    <property type="match status" value="1"/>
</dbReference>
<feature type="compositionally biased region" description="Polar residues" evidence="14">
    <location>
        <begin position="231"/>
        <end position="247"/>
    </location>
</feature>
<reference evidence="17" key="1">
    <citation type="thesis" date="2021" institute="BYU ScholarsArchive" country="Provo, UT, USA">
        <title>Applications of and Algorithms for Genome Assembly and Genomic Analyses with an Emphasis on Marine Teleosts.</title>
        <authorList>
            <person name="Pickett B.D."/>
        </authorList>
    </citation>
    <scope>NUCLEOTIDE SEQUENCE</scope>
    <source>
        <strain evidence="17">HI-2016</strain>
    </source>
</reference>
<feature type="compositionally biased region" description="Basic and acidic residues" evidence="14">
    <location>
        <begin position="204"/>
        <end position="223"/>
    </location>
</feature>
<evidence type="ECO:0000256" key="2">
    <source>
        <dbReference type="ARBA" id="ARBA00022679"/>
    </source>
</evidence>
<dbReference type="InterPro" id="IPR001245">
    <property type="entry name" value="Ser-Thr/Tyr_kinase_cat_dom"/>
</dbReference>
<dbReference type="GO" id="GO:0004715">
    <property type="term" value="F:non-membrane spanning protein tyrosine kinase activity"/>
    <property type="evidence" value="ECO:0007669"/>
    <property type="project" value="UniProtKB-EC"/>
</dbReference>
<evidence type="ECO:0000259" key="15">
    <source>
        <dbReference type="PROSITE" id="PS50001"/>
    </source>
</evidence>
<dbReference type="InterPro" id="IPR001562">
    <property type="entry name" value="Znf_Btk_motif"/>
</dbReference>
<dbReference type="InterPro" id="IPR050198">
    <property type="entry name" value="Non-receptor_tyrosine_kinases"/>
</dbReference>
<keyword evidence="7 13" id="KW-0418">Kinase</keyword>
<dbReference type="GO" id="GO:0005737">
    <property type="term" value="C:cytoplasm"/>
    <property type="evidence" value="ECO:0007669"/>
    <property type="project" value="UniProtKB-ARBA"/>
</dbReference>
<dbReference type="SMART" id="SM00107">
    <property type="entry name" value="BTK"/>
    <property type="match status" value="1"/>
</dbReference>
<dbReference type="PROSITE" id="PS50001">
    <property type="entry name" value="SH2"/>
    <property type="match status" value="1"/>
</dbReference>
<evidence type="ECO:0000256" key="8">
    <source>
        <dbReference type="ARBA" id="ARBA00022833"/>
    </source>
</evidence>
<keyword evidence="2 13" id="KW-0808">Transferase</keyword>
<dbReference type="PANTHER" id="PTHR24418">
    <property type="entry name" value="TYROSINE-PROTEIN KINASE"/>
    <property type="match status" value="1"/>
</dbReference>
<dbReference type="InterPro" id="IPR001849">
    <property type="entry name" value="PH_domain"/>
</dbReference>
<keyword evidence="1" id="KW-0597">Phosphoprotein</keyword>
<evidence type="ECO:0000256" key="12">
    <source>
        <dbReference type="PROSITE-ProRule" id="PRU00432"/>
    </source>
</evidence>
<dbReference type="Pfam" id="PF00779">
    <property type="entry name" value="BTK"/>
    <property type="match status" value="1"/>
</dbReference>